<sequence>MDSSQNEILIVAGMSGAGRSTAADILEDMGWLVIDNLPSSLVEKIGDLAIRTGNEYLKIVLVLGRSAPMGFGELITA</sequence>
<proteinExistence type="predicted"/>
<dbReference type="Pfam" id="PF03668">
    <property type="entry name" value="RapZ-like_N"/>
    <property type="match status" value="1"/>
</dbReference>
<dbReference type="AlphaFoldDB" id="T0Z444"/>
<protein>
    <submittedName>
        <fullName evidence="2">ATPase, P-loop-containing</fullName>
    </submittedName>
</protein>
<evidence type="ECO:0000313" key="2">
    <source>
        <dbReference type="EMBL" id="EQD39883.1"/>
    </source>
</evidence>
<comment type="caution">
    <text evidence="2">The sequence shown here is derived from an EMBL/GenBank/DDBJ whole genome shotgun (WGS) entry which is preliminary data.</text>
</comment>
<feature type="domain" description="RapZ-like N-terminal" evidence="1">
    <location>
        <begin position="7"/>
        <end position="63"/>
    </location>
</feature>
<accession>T0Z444</accession>
<reference evidence="2" key="1">
    <citation type="submission" date="2013-08" db="EMBL/GenBank/DDBJ databases">
        <authorList>
            <person name="Mendez C."/>
            <person name="Richter M."/>
            <person name="Ferrer M."/>
            <person name="Sanchez J."/>
        </authorList>
    </citation>
    <scope>NUCLEOTIDE SEQUENCE</scope>
</reference>
<organism evidence="2">
    <name type="scientific">mine drainage metagenome</name>
    <dbReference type="NCBI Taxonomy" id="410659"/>
    <lineage>
        <taxon>unclassified sequences</taxon>
        <taxon>metagenomes</taxon>
        <taxon>ecological metagenomes</taxon>
    </lineage>
</organism>
<dbReference type="InterPro" id="IPR053930">
    <property type="entry name" value="RapZ-like_N"/>
</dbReference>
<evidence type="ECO:0000259" key="1">
    <source>
        <dbReference type="Pfam" id="PF03668"/>
    </source>
</evidence>
<feature type="non-terminal residue" evidence="2">
    <location>
        <position position="77"/>
    </location>
</feature>
<reference evidence="2" key="2">
    <citation type="journal article" date="2014" name="ISME J.">
        <title>Microbial stratification in low pH oxic and suboxic macroscopic growths along an acid mine drainage.</title>
        <authorList>
            <person name="Mendez-Garcia C."/>
            <person name="Mesa V."/>
            <person name="Sprenger R.R."/>
            <person name="Richter M."/>
            <person name="Diez M.S."/>
            <person name="Solano J."/>
            <person name="Bargiela R."/>
            <person name="Golyshina O.V."/>
            <person name="Manteca A."/>
            <person name="Ramos J.L."/>
            <person name="Gallego J.R."/>
            <person name="Llorente I."/>
            <person name="Martins Dos Santos V.A."/>
            <person name="Jensen O.N."/>
            <person name="Pelaez A.I."/>
            <person name="Sanchez J."/>
            <person name="Ferrer M."/>
        </authorList>
    </citation>
    <scope>NUCLEOTIDE SEQUENCE</scope>
</reference>
<dbReference type="EMBL" id="AUZX01012269">
    <property type="protein sequence ID" value="EQD39883.1"/>
    <property type="molecule type" value="Genomic_DNA"/>
</dbReference>
<gene>
    <name evidence="2" type="ORF">B1A_16697</name>
</gene>
<name>T0Z444_9ZZZZ</name>